<feature type="transmembrane region" description="Helical" evidence="2">
    <location>
        <begin position="118"/>
        <end position="141"/>
    </location>
</feature>
<keyword evidence="2" id="KW-0812">Transmembrane</keyword>
<proteinExistence type="predicted"/>
<dbReference type="AlphaFoldDB" id="A0A9P8QRG5"/>
<keyword evidence="4" id="KW-1185">Reference proteome</keyword>
<gene>
    <name evidence="3" type="ORF">Trco_001020</name>
</gene>
<dbReference type="EMBL" id="JAIWOZ010000001">
    <property type="protein sequence ID" value="KAH6611000.1"/>
    <property type="molecule type" value="Genomic_DNA"/>
</dbReference>
<accession>A0A9P8QRG5</accession>
<evidence type="ECO:0000256" key="2">
    <source>
        <dbReference type="SAM" id="Phobius"/>
    </source>
</evidence>
<feature type="region of interest" description="Disordered" evidence="1">
    <location>
        <begin position="147"/>
        <end position="195"/>
    </location>
</feature>
<feature type="region of interest" description="Disordered" evidence="1">
    <location>
        <begin position="214"/>
        <end position="250"/>
    </location>
</feature>
<dbReference type="OrthoDB" id="5431298at2759"/>
<organism evidence="3 4">
    <name type="scientific">Trichoderma cornu-damae</name>
    <dbReference type="NCBI Taxonomy" id="654480"/>
    <lineage>
        <taxon>Eukaryota</taxon>
        <taxon>Fungi</taxon>
        <taxon>Dikarya</taxon>
        <taxon>Ascomycota</taxon>
        <taxon>Pezizomycotina</taxon>
        <taxon>Sordariomycetes</taxon>
        <taxon>Hypocreomycetidae</taxon>
        <taxon>Hypocreales</taxon>
        <taxon>Hypocreaceae</taxon>
        <taxon>Trichoderma</taxon>
    </lineage>
</organism>
<reference evidence="3" key="1">
    <citation type="submission" date="2021-08" db="EMBL/GenBank/DDBJ databases">
        <title>Chromosome-Level Trichoderma cornu-damae using Hi-C Data.</title>
        <authorList>
            <person name="Kim C.S."/>
        </authorList>
    </citation>
    <scope>NUCLEOTIDE SEQUENCE</scope>
    <source>
        <strain evidence="3">KA19-0412C</strain>
    </source>
</reference>
<protein>
    <submittedName>
        <fullName evidence="3">Uncharacterized protein</fullName>
    </submittedName>
</protein>
<keyword evidence="2" id="KW-0472">Membrane</keyword>
<keyword evidence="2" id="KW-1133">Transmembrane helix</keyword>
<sequence length="264" mass="29022">MCLEILPRYFNSLLDAKVERIVNDSGWWPPESADTASEFHTTNGHYQEIYHDDGLWYHSYDPKQLGGYGNETHNYYYGQIINNDLGSPRSCVNNKRYINSRNGISNFRGNTGSLSPGAIVGIAVGGAVLIAAVVVLVLALVRRRKRRGSDTGSVLHQDTGRDDVVEEKHFPHPISVHTTGRADQPKDPYRPASGAFEMDASSAAPIELPAVSISSPSTKAHKASRLEPVQEAAPTDPRANLTSVPTDDGKPVYVNHWNQYKNLA</sequence>
<comment type="caution">
    <text evidence="3">The sequence shown here is derived from an EMBL/GenBank/DDBJ whole genome shotgun (WGS) entry which is preliminary data.</text>
</comment>
<dbReference type="Proteomes" id="UP000827724">
    <property type="component" value="Unassembled WGS sequence"/>
</dbReference>
<feature type="compositionally biased region" description="Basic and acidic residues" evidence="1">
    <location>
        <begin position="158"/>
        <end position="170"/>
    </location>
</feature>
<evidence type="ECO:0000313" key="4">
    <source>
        <dbReference type="Proteomes" id="UP000827724"/>
    </source>
</evidence>
<evidence type="ECO:0000313" key="3">
    <source>
        <dbReference type="EMBL" id="KAH6611000.1"/>
    </source>
</evidence>
<evidence type="ECO:0000256" key="1">
    <source>
        <dbReference type="SAM" id="MobiDB-lite"/>
    </source>
</evidence>
<name>A0A9P8QRG5_9HYPO</name>